<organism evidence="2 3">
    <name type="scientific">Hymenobacter cavernae</name>
    <dbReference type="NCBI Taxonomy" id="2044852"/>
    <lineage>
        <taxon>Bacteria</taxon>
        <taxon>Pseudomonadati</taxon>
        <taxon>Bacteroidota</taxon>
        <taxon>Cytophagia</taxon>
        <taxon>Cytophagales</taxon>
        <taxon>Hymenobacteraceae</taxon>
        <taxon>Hymenobacter</taxon>
    </lineage>
</organism>
<accession>A0ABQ1TRX3</accession>
<gene>
    <name evidence="2" type="ORF">GCM10011383_09810</name>
</gene>
<dbReference type="RefSeq" id="WP_188811615.1">
    <property type="nucleotide sequence ID" value="NZ_BMHT01000002.1"/>
</dbReference>
<feature type="signal peptide" evidence="1">
    <location>
        <begin position="1"/>
        <end position="21"/>
    </location>
</feature>
<name>A0ABQ1TRX3_9BACT</name>
<evidence type="ECO:0008006" key="4">
    <source>
        <dbReference type="Google" id="ProtNLM"/>
    </source>
</evidence>
<reference evidence="3" key="1">
    <citation type="journal article" date="2019" name="Int. J. Syst. Evol. Microbiol.">
        <title>The Global Catalogue of Microorganisms (GCM) 10K type strain sequencing project: providing services to taxonomists for standard genome sequencing and annotation.</title>
        <authorList>
            <consortium name="The Broad Institute Genomics Platform"/>
            <consortium name="The Broad Institute Genome Sequencing Center for Infectious Disease"/>
            <person name="Wu L."/>
            <person name="Ma J."/>
        </authorList>
    </citation>
    <scope>NUCLEOTIDE SEQUENCE [LARGE SCALE GENOMIC DNA]</scope>
    <source>
        <strain evidence="3">CGMCC 1.15197</strain>
    </source>
</reference>
<keyword evidence="1" id="KW-0732">Signal</keyword>
<comment type="caution">
    <text evidence="2">The sequence shown here is derived from an EMBL/GenBank/DDBJ whole genome shotgun (WGS) entry which is preliminary data.</text>
</comment>
<evidence type="ECO:0000256" key="1">
    <source>
        <dbReference type="SAM" id="SignalP"/>
    </source>
</evidence>
<sequence length="181" mass="20087">MKILLSTVALLFSFITAFGQAQSPAADLVSWSAKHRLSVSDFGVKLKKGKVGKAGFQLATETRTNLYTHQKRVIVRNNMVRSASSINPGQHVQEQLRFQQTLFDIMEIYARQLRQATQTPTAATSTARKPGPEEQIVAAAAKRRQHYGVDTQYGTLAAKQAKWEKTIKQELAALQSFAVPE</sequence>
<dbReference type="Proteomes" id="UP000632273">
    <property type="component" value="Unassembled WGS sequence"/>
</dbReference>
<feature type="chain" id="PRO_5046382875" description="DUF4468 domain-containing protein" evidence="1">
    <location>
        <begin position="22"/>
        <end position="181"/>
    </location>
</feature>
<dbReference type="EMBL" id="BMHT01000002">
    <property type="protein sequence ID" value="GGF01027.1"/>
    <property type="molecule type" value="Genomic_DNA"/>
</dbReference>
<proteinExistence type="predicted"/>
<protein>
    <recommendedName>
        <fullName evidence="4">DUF4468 domain-containing protein</fullName>
    </recommendedName>
</protein>
<keyword evidence="3" id="KW-1185">Reference proteome</keyword>
<evidence type="ECO:0000313" key="2">
    <source>
        <dbReference type="EMBL" id="GGF01027.1"/>
    </source>
</evidence>
<evidence type="ECO:0000313" key="3">
    <source>
        <dbReference type="Proteomes" id="UP000632273"/>
    </source>
</evidence>